<evidence type="ECO:0000313" key="1">
    <source>
        <dbReference type="EMBL" id="TFK72755.1"/>
    </source>
</evidence>
<keyword evidence="2" id="KW-1185">Reference proteome</keyword>
<sequence length="456" mass="51446">MTSEEPGTDWTCLLPNETLIEIFAPIHALQIEHIEADLEDEAQDFTDTIIPLTRVCRRWREVIYHEPRFWAHIKVTAKHTSLETIKQLQRSKGRRLYIFWSCHAADTAGSSERKIWEALVGELTRCQELTIVGRREKCLERLALCTNALPRALPCLSSLRIFVPVSYGRTLHWPRDPLMAHPVRAIRLFNCDLATIGCNGEFLTTLELAYGADTEKDLGIRVPESEFNRLFNEMPALTYLNLSGDCVVTPSSRAQFDPSPDLPPCHIAVKLPSLHTLVLQAYGPDCDYLTWICAPNLRLLVLAHLSSYLADPTSRNDVARNFPSLEVLKLINISTELDDQISALPFCFPHLTTLSITHTNWAILYNLGKHPGLGGPGTWPLLQKFITGPAVPPSDIMNFISLRRRSGHPLSTISTDEEGSEMLKELWDDPGPELEIQDLAPPVEYDIGLQPSRYVW</sequence>
<gene>
    <name evidence="1" type="ORF">BDN72DRAFT_894564</name>
</gene>
<evidence type="ECO:0000313" key="2">
    <source>
        <dbReference type="Proteomes" id="UP000308600"/>
    </source>
</evidence>
<name>A0ACD3B4L2_9AGAR</name>
<reference evidence="1 2" key="1">
    <citation type="journal article" date="2019" name="Nat. Ecol. Evol.">
        <title>Megaphylogeny resolves global patterns of mushroom evolution.</title>
        <authorList>
            <person name="Varga T."/>
            <person name="Krizsan K."/>
            <person name="Foldi C."/>
            <person name="Dima B."/>
            <person name="Sanchez-Garcia M."/>
            <person name="Sanchez-Ramirez S."/>
            <person name="Szollosi G.J."/>
            <person name="Szarkandi J.G."/>
            <person name="Papp V."/>
            <person name="Albert L."/>
            <person name="Andreopoulos W."/>
            <person name="Angelini C."/>
            <person name="Antonin V."/>
            <person name="Barry K.W."/>
            <person name="Bougher N.L."/>
            <person name="Buchanan P."/>
            <person name="Buyck B."/>
            <person name="Bense V."/>
            <person name="Catcheside P."/>
            <person name="Chovatia M."/>
            <person name="Cooper J."/>
            <person name="Damon W."/>
            <person name="Desjardin D."/>
            <person name="Finy P."/>
            <person name="Geml J."/>
            <person name="Haridas S."/>
            <person name="Hughes K."/>
            <person name="Justo A."/>
            <person name="Karasinski D."/>
            <person name="Kautmanova I."/>
            <person name="Kiss B."/>
            <person name="Kocsube S."/>
            <person name="Kotiranta H."/>
            <person name="LaButti K.M."/>
            <person name="Lechner B.E."/>
            <person name="Liimatainen K."/>
            <person name="Lipzen A."/>
            <person name="Lukacs Z."/>
            <person name="Mihaltcheva S."/>
            <person name="Morgado L.N."/>
            <person name="Niskanen T."/>
            <person name="Noordeloos M.E."/>
            <person name="Ohm R.A."/>
            <person name="Ortiz-Santana B."/>
            <person name="Ovrebo C."/>
            <person name="Racz N."/>
            <person name="Riley R."/>
            <person name="Savchenko A."/>
            <person name="Shiryaev A."/>
            <person name="Soop K."/>
            <person name="Spirin V."/>
            <person name="Szebenyi C."/>
            <person name="Tomsovsky M."/>
            <person name="Tulloss R.E."/>
            <person name="Uehling J."/>
            <person name="Grigoriev I.V."/>
            <person name="Vagvolgyi C."/>
            <person name="Papp T."/>
            <person name="Martin F.M."/>
            <person name="Miettinen O."/>
            <person name="Hibbett D.S."/>
            <person name="Nagy L.G."/>
        </authorList>
    </citation>
    <scope>NUCLEOTIDE SEQUENCE [LARGE SCALE GENOMIC DNA]</scope>
    <source>
        <strain evidence="1 2">NL-1719</strain>
    </source>
</reference>
<dbReference type="EMBL" id="ML208282">
    <property type="protein sequence ID" value="TFK72755.1"/>
    <property type="molecule type" value="Genomic_DNA"/>
</dbReference>
<dbReference type="Proteomes" id="UP000308600">
    <property type="component" value="Unassembled WGS sequence"/>
</dbReference>
<protein>
    <submittedName>
        <fullName evidence="1">Uncharacterized protein</fullName>
    </submittedName>
</protein>
<organism evidence="1 2">
    <name type="scientific">Pluteus cervinus</name>
    <dbReference type="NCBI Taxonomy" id="181527"/>
    <lineage>
        <taxon>Eukaryota</taxon>
        <taxon>Fungi</taxon>
        <taxon>Dikarya</taxon>
        <taxon>Basidiomycota</taxon>
        <taxon>Agaricomycotina</taxon>
        <taxon>Agaricomycetes</taxon>
        <taxon>Agaricomycetidae</taxon>
        <taxon>Agaricales</taxon>
        <taxon>Pluteineae</taxon>
        <taxon>Pluteaceae</taxon>
        <taxon>Pluteus</taxon>
    </lineage>
</organism>
<accession>A0ACD3B4L2</accession>
<proteinExistence type="predicted"/>